<evidence type="ECO:0000313" key="1">
    <source>
        <dbReference type="EMBL" id="SVB85226.1"/>
    </source>
</evidence>
<dbReference type="AlphaFoldDB" id="A0A382HD66"/>
<proteinExistence type="predicted"/>
<accession>A0A382HD66</accession>
<gene>
    <name evidence="1" type="ORF">METZ01_LOCUS238080</name>
</gene>
<name>A0A382HD66_9ZZZZ</name>
<organism evidence="1">
    <name type="scientific">marine metagenome</name>
    <dbReference type="NCBI Taxonomy" id="408172"/>
    <lineage>
        <taxon>unclassified sequences</taxon>
        <taxon>metagenomes</taxon>
        <taxon>ecological metagenomes</taxon>
    </lineage>
</organism>
<protein>
    <submittedName>
        <fullName evidence="1">Uncharacterized protein</fullName>
    </submittedName>
</protein>
<sequence>MRCYNKLTIRQQRGATMWYIYDTQTSRISPSIHDYWKTEAAAKAAMTRMRKKGEDVSGLAIADSLTYHANIEKQVTRRNIMTGKMFSESVNTPLSCSPASETYWSM</sequence>
<reference evidence="1" key="1">
    <citation type="submission" date="2018-05" db="EMBL/GenBank/DDBJ databases">
        <authorList>
            <person name="Lanie J.A."/>
            <person name="Ng W.-L."/>
            <person name="Kazmierczak K.M."/>
            <person name="Andrzejewski T.M."/>
            <person name="Davidsen T.M."/>
            <person name="Wayne K.J."/>
            <person name="Tettelin H."/>
            <person name="Glass J.I."/>
            <person name="Rusch D."/>
            <person name="Podicherti R."/>
            <person name="Tsui H.-C.T."/>
            <person name="Winkler M.E."/>
        </authorList>
    </citation>
    <scope>NUCLEOTIDE SEQUENCE</scope>
</reference>
<dbReference type="EMBL" id="UINC01060578">
    <property type="protein sequence ID" value="SVB85226.1"/>
    <property type="molecule type" value="Genomic_DNA"/>
</dbReference>